<reference evidence="1 2" key="1">
    <citation type="journal article" date="2016" name="Nat. Commun.">
        <title>Thousands of microbial genomes shed light on interconnected biogeochemical processes in an aquifer system.</title>
        <authorList>
            <person name="Anantharaman K."/>
            <person name="Brown C.T."/>
            <person name="Hug L.A."/>
            <person name="Sharon I."/>
            <person name="Castelle C.J."/>
            <person name="Probst A.J."/>
            <person name="Thomas B.C."/>
            <person name="Singh A."/>
            <person name="Wilkins M.J."/>
            <person name="Karaoz U."/>
            <person name="Brodie E.L."/>
            <person name="Williams K.H."/>
            <person name="Hubbard S.S."/>
            <person name="Banfield J.F."/>
        </authorList>
    </citation>
    <scope>NUCLEOTIDE SEQUENCE [LARGE SCALE GENOMIC DNA]</scope>
</reference>
<dbReference type="EMBL" id="MFGB01000016">
    <property type="protein sequence ID" value="OGF26222.1"/>
    <property type="molecule type" value="Genomic_DNA"/>
</dbReference>
<sequence length="98" mass="10815">MFNDIKKLLSRSVFRAGIGGQVRSVRILEIFSEAVEAALPEDGATGKVKPLYIKDNIIIAASLSRSVIDILTKEQEKIISEINKRVGEKAVKDIKYIG</sequence>
<dbReference type="STRING" id="1797994.A2227_02970"/>
<dbReference type="Proteomes" id="UP000178367">
    <property type="component" value="Unassembled WGS sequence"/>
</dbReference>
<protein>
    <recommendedName>
        <fullName evidence="3">DUF721 domain-containing protein</fullName>
    </recommendedName>
</protein>
<evidence type="ECO:0000313" key="2">
    <source>
        <dbReference type="Proteomes" id="UP000178367"/>
    </source>
</evidence>
<evidence type="ECO:0000313" key="1">
    <source>
        <dbReference type="EMBL" id="OGF26222.1"/>
    </source>
</evidence>
<evidence type="ECO:0008006" key="3">
    <source>
        <dbReference type="Google" id="ProtNLM"/>
    </source>
</evidence>
<accession>A0A1F5SHV9</accession>
<proteinExistence type="predicted"/>
<comment type="caution">
    <text evidence="1">The sequence shown here is derived from an EMBL/GenBank/DDBJ whole genome shotgun (WGS) entry which is preliminary data.</text>
</comment>
<gene>
    <name evidence="1" type="ORF">A2227_02970</name>
</gene>
<dbReference type="AlphaFoldDB" id="A0A1F5SHV9"/>
<name>A0A1F5SHV9_9BACT</name>
<organism evidence="1 2">
    <name type="scientific">Candidatus Falkowbacteria bacterium RIFOXYA2_FULL_47_19</name>
    <dbReference type="NCBI Taxonomy" id="1797994"/>
    <lineage>
        <taxon>Bacteria</taxon>
        <taxon>Candidatus Falkowiibacteriota</taxon>
    </lineage>
</organism>